<sequence>MQEELAEKRGIATVLAKKKEEEVELVVKRSFNSLITTGIVASILTLIVGLLYWPVWGWISKAIILSFGAPGLQMADPKTAGTYVKVFAEATFFWMCINSWIWQALVFGGYGKYSVAKRQPWAGLWYLFVGLIVGLVAFFIIVGFSGIWWHPFSLAILFTPQTPDEVKLAIEGWEAGNFYALPAILINIGYAALFHKWPFAGNIKAPWDSVGAWTMSSYFCLLVWFALIIPSFWFHLDLNGHHVVSKPMGGWPTFVAYCQCFIWFFLIPAEGGEHYPMKLFAKKQPWMGIIGLIITWLGAFAMLYALRAIIYPMNLMPGAPPDAPVASIALSIVVATLLWHHVFDDWPTAAMVPNLTARILIRIAIWWALGLAYGILWVKIFKSVPYAGTDMGLGYPVMGPIAGQFVWLMAFLYYNTFFDKWPLVRKVPANK</sequence>
<gene>
    <name evidence="2" type="ORF">SAMN04489760_10220</name>
</gene>
<evidence type="ECO:0000313" key="2">
    <source>
        <dbReference type="EMBL" id="SEL98879.1"/>
    </source>
</evidence>
<dbReference type="Proteomes" id="UP000198744">
    <property type="component" value="Unassembled WGS sequence"/>
</dbReference>
<keyword evidence="3" id="KW-1185">Reference proteome</keyword>
<evidence type="ECO:0000256" key="1">
    <source>
        <dbReference type="SAM" id="Phobius"/>
    </source>
</evidence>
<organism evidence="2 3">
    <name type="scientific">Syntrophus gentianae</name>
    <dbReference type="NCBI Taxonomy" id="43775"/>
    <lineage>
        <taxon>Bacteria</taxon>
        <taxon>Pseudomonadati</taxon>
        <taxon>Thermodesulfobacteriota</taxon>
        <taxon>Syntrophia</taxon>
        <taxon>Syntrophales</taxon>
        <taxon>Syntrophaceae</taxon>
        <taxon>Syntrophus</taxon>
    </lineage>
</organism>
<feature type="transmembrane region" description="Helical" evidence="1">
    <location>
        <begin position="123"/>
        <end position="149"/>
    </location>
</feature>
<feature type="transmembrane region" description="Helical" evidence="1">
    <location>
        <begin position="355"/>
        <end position="377"/>
    </location>
</feature>
<evidence type="ECO:0000313" key="3">
    <source>
        <dbReference type="Proteomes" id="UP000198744"/>
    </source>
</evidence>
<feature type="transmembrane region" description="Helical" evidence="1">
    <location>
        <begin position="34"/>
        <end position="53"/>
    </location>
</feature>
<feature type="transmembrane region" description="Helical" evidence="1">
    <location>
        <begin position="288"/>
        <end position="311"/>
    </location>
</feature>
<name>A0A1H7UQ36_9BACT</name>
<dbReference type="EMBL" id="FOBS01000002">
    <property type="protein sequence ID" value="SEL98879.1"/>
    <property type="molecule type" value="Genomic_DNA"/>
</dbReference>
<reference evidence="2 3" key="1">
    <citation type="submission" date="2016-10" db="EMBL/GenBank/DDBJ databases">
        <authorList>
            <person name="de Groot N.N."/>
        </authorList>
    </citation>
    <scope>NUCLEOTIDE SEQUENCE [LARGE SCALE GENOMIC DNA]</scope>
    <source>
        <strain evidence="2 3">DSM 8423</strain>
    </source>
</reference>
<feature type="transmembrane region" description="Helical" evidence="1">
    <location>
        <begin position="323"/>
        <end position="343"/>
    </location>
</feature>
<proteinExistence type="predicted"/>
<dbReference type="RefSeq" id="WP_237671659.1">
    <property type="nucleotide sequence ID" value="NZ_FOBS01000002.1"/>
</dbReference>
<feature type="transmembrane region" description="Helical" evidence="1">
    <location>
        <begin position="178"/>
        <end position="197"/>
    </location>
</feature>
<feature type="transmembrane region" description="Helical" evidence="1">
    <location>
        <begin position="218"/>
        <end position="236"/>
    </location>
</feature>
<keyword evidence="1" id="KW-0812">Transmembrane</keyword>
<protein>
    <submittedName>
        <fullName evidence="2">Amino acid transporter, AAT family</fullName>
    </submittedName>
</protein>
<feature type="transmembrane region" description="Helical" evidence="1">
    <location>
        <begin position="397"/>
        <end position="416"/>
    </location>
</feature>
<dbReference type="AlphaFoldDB" id="A0A1H7UQ36"/>
<keyword evidence="1" id="KW-1133">Transmembrane helix</keyword>
<keyword evidence="1" id="KW-0472">Membrane</keyword>
<feature type="transmembrane region" description="Helical" evidence="1">
    <location>
        <begin position="248"/>
        <end position="267"/>
    </location>
</feature>
<accession>A0A1H7UQ36</accession>